<dbReference type="InterPro" id="IPR045003">
    <property type="entry name" value="FLA_A"/>
</dbReference>
<comment type="subcellular location">
    <subcellularLocation>
        <location evidence="1">Cell membrane</location>
        <topology evidence="1">Lipid-anchor</topology>
        <topology evidence="1">GPI-anchor</topology>
    </subcellularLocation>
</comment>
<keyword evidence="4" id="KW-0325">Glycoprotein</keyword>
<feature type="region of interest" description="Disordered" evidence="8">
    <location>
        <begin position="25"/>
        <end position="61"/>
    </location>
</feature>
<dbReference type="InterPro" id="IPR036378">
    <property type="entry name" value="FAS1_dom_sf"/>
</dbReference>
<dbReference type="PANTHER" id="PTHR32077">
    <property type="entry name" value="FASCICLIN-LIKE ARABINOGALACTAN PROTEIN"/>
    <property type="match status" value="1"/>
</dbReference>
<evidence type="ECO:0000313" key="11">
    <source>
        <dbReference type="EMBL" id="KAJ8751599.1"/>
    </source>
</evidence>
<feature type="chain" id="PRO_5043664472" description="FAS1 domain-containing protein" evidence="9">
    <location>
        <begin position="25"/>
        <end position="242"/>
    </location>
</feature>
<protein>
    <recommendedName>
        <fullName evidence="10">FAS1 domain-containing protein</fullName>
    </recommendedName>
</protein>
<evidence type="ECO:0000256" key="1">
    <source>
        <dbReference type="ARBA" id="ARBA00004609"/>
    </source>
</evidence>
<evidence type="ECO:0000313" key="12">
    <source>
        <dbReference type="Proteomes" id="UP001159364"/>
    </source>
</evidence>
<proteinExistence type="inferred from homology"/>
<reference evidence="11 12" key="1">
    <citation type="submission" date="2021-09" db="EMBL/GenBank/DDBJ databases">
        <title>Genomic insights and catalytic innovation underlie evolution of tropane alkaloids biosynthesis.</title>
        <authorList>
            <person name="Wang Y.-J."/>
            <person name="Tian T."/>
            <person name="Huang J.-P."/>
            <person name="Huang S.-X."/>
        </authorList>
    </citation>
    <scope>NUCLEOTIDE SEQUENCE [LARGE SCALE GENOMIC DNA]</scope>
    <source>
        <strain evidence="11">KIB-2018</strain>
        <tissue evidence="11">Leaf</tissue>
    </source>
</reference>
<keyword evidence="5 9" id="KW-0732">Signal</keyword>
<dbReference type="GO" id="GO:0005886">
    <property type="term" value="C:plasma membrane"/>
    <property type="evidence" value="ECO:0007669"/>
    <property type="project" value="UniProtKB-SubCell"/>
</dbReference>
<dbReference type="EMBL" id="JAIWQS010000011">
    <property type="protein sequence ID" value="KAJ8751599.1"/>
    <property type="molecule type" value="Genomic_DNA"/>
</dbReference>
<evidence type="ECO:0000256" key="9">
    <source>
        <dbReference type="SAM" id="SignalP"/>
    </source>
</evidence>
<sequence>MTKQQTFFSLTLLLLLLHATKITSQSPAASPTKPPAPAPKASPVIPVNSPPPPPSAQSPAMVQPIVTKGPLNIIKVLNKAGNFAFFIRLIKSTQEDLQLFSQLNSSRDGVTIFAPTNGAFSAFIKSGTLNSLSDQQKRELVHNPIRTLAGSGARFPLNVITSDSSVNITTGLTNTTVDNVLLPLDIFAPKPPAPAPAPLKKKSEGAKSPDVPKVTTSGAESCVVHKNLVIFGVGIVAAIFCL</sequence>
<feature type="domain" description="FAS1" evidence="10">
    <location>
        <begin position="70"/>
        <end position="140"/>
    </location>
</feature>
<accession>A0AAV8SHL8</accession>
<organism evidence="11 12">
    <name type="scientific">Erythroxylum novogranatense</name>
    <dbReference type="NCBI Taxonomy" id="1862640"/>
    <lineage>
        <taxon>Eukaryota</taxon>
        <taxon>Viridiplantae</taxon>
        <taxon>Streptophyta</taxon>
        <taxon>Embryophyta</taxon>
        <taxon>Tracheophyta</taxon>
        <taxon>Spermatophyta</taxon>
        <taxon>Magnoliopsida</taxon>
        <taxon>eudicotyledons</taxon>
        <taxon>Gunneridae</taxon>
        <taxon>Pentapetalae</taxon>
        <taxon>rosids</taxon>
        <taxon>fabids</taxon>
        <taxon>Malpighiales</taxon>
        <taxon>Erythroxylaceae</taxon>
        <taxon>Erythroxylum</taxon>
    </lineage>
</organism>
<dbReference type="Pfam" id="PF02469">
    <property type="entry name" value="Fasciclin"/>
    <property type="match status" value="1"/>
</dbReference>
<evidence type="ECO:0000256" key="6">
    <source>
        <dbReference type="ARBA" id="ARBA00023136"/>
    </source>
</evidence>
<evidence type="ECO:0000256" key="8">
    <source>
        <dbReference type="SAM" id="MobiDB-lite"/>
    </source>
</evidence>
<dbReference type="InterPro" id="IPR000782">
    <property type="entry name" value="FAS1_domain"/>
</dbReference>
<evidence type="ECO:0000256" key="3">
    <source>
        <dbReference type="ARBA" id="ARBA00022475"/>
    </source>
</evidence>
<evidence type="ECO:0000256" key="2">
    <source>
        <dbReference type="ARBA" id="ARBA00007843"/>
    </source>
</evidence>
<name>A0AAV8SHL8_9ROSI</name>
<comment type="similarity">
    <text evidence="2">Belongs to the fasciclin-like AGP family.</text>
</comment>
<feature type="signal peptide" evidence="9">
    <location>
        <begin position="1"/>
        <end position="24"/>
    </location>
</feature>
<evidence type="ECO:0000259" key="10">
    <source>
        <dbReference type="PROSITE" id="PS50213"/>
    </source>
</evidence>
<keyword evidence="12" id="KW-1185">Reference proteome</keyword>
<evidence type="ECO:0000256" key="5">
    <source>
        <dbReference type="ARBA" id="ARBA00022729"/>
    </source>
</evidence>
<comment type="caution">
    <text evidence="11">The sequence shown here is derived from an EMBL/GenBank/DDBJ whole genome shotgun (WGS) entry which is preliminary data.</text>
</comment>
<dbReference type="PANTHER" id="PTHR32077:SF49">
    <property type="entry name" value="FAS1 DOMAIN-CONTAINING PROTEIN"/>
    <property type="match status" value="1"/>
</dbReference>
<keyword evidence="3" id="KW-1003">Cell membrane</keyword>
<dbReference type="Proteomes" id="UP001159364">
    <property type="component" value="Linkage Group LG11"/>
</dbReference>
<dbReference type="SUPFAM" id="SSF82153">
    <property type="entry name" value="FAS1 domain"/>
    <property type="match status" value="1"/>
</dbReference>
<dbReference type="GO" id="GO:0098552">
    <property type="term" value="C:side of membrane"/>
    <property type="evidence" value="ECO:0007669"/>
    <property type="project" value="UniProtKB-KW"/>
</dbReference>
<evidence type="ECO:0000256" key="4">
    <source>
        <dbReference type="ARBA" id="ARBA00022622"/>
    </source>
</evidence>
<dbReference type="GO" id="GO:0009834">
    <property type="term" value="P:plant-type secondary cell wall biogenesis"/>
    <property type="evidence" value="ECO:0007669"/>
    <property type="project" value="TreeGrafter"/>
</dbReference>
<comment type="function">
    <text evidence="7">May be a cell surface adhesion protein.</text>
</comment>
<evidence type="ECO:0000256" key="7">
    <source>
        <dbReference type="ARBA" id="ARBA00024686"/>
    </source>
</evidence>
<keyword evidence="4" id="KW-0336">GPI-anchor</keyword>
<feature type="region of interest" description="Disordered" evidence="8">
    <location>
        <begin position="193"/>
        <end position="215"/>
    </location>
</feature>
<dbReference type="AlphaFoldDB" id="A0AAV8SHL8"/>
<gene>
    <name evidence="11" type="ORF">K2173_016848</name>
</gene>
<keyword evidence="4" id="KW-0449">Lipoprotein</keyword>
<dbReference type="PROSITE" id="PS50213">
    <property type="entry name" value="FAS1"/>
    <property type="match status" value="1"/>
</dbReference>
<keyword evidence="6" id="KW-0472">Membrane</keyword>
<dbReference type="Gene3D" id="2.30.180.10">
    <property type="entry name" value="FAS1 domain"/>
    <property type="match status" value="1"/>
</dbReference>